<comment type="caution">
    <text evidence="3">The sequence shown here is derived from an EMBL/GenBank/DDBJ whole genome shotgun (WGS) entry which is preliminary data.</text>
</comment>
<evidence type="ECO:0000313" key="3">
    <source>
        <dbReference type="EMBL" id="KAK8072817.1"/>
    </source>
</evidence>
<evidence type="ECO:0008006" key="5">
    <source>
        <dbReference type="Google" id="ProtNLM"/>
    </source>
</evidence>
<feature type="compositionally biased region" description="Acidic residues" evidence="1">
    <location>
        <begin position="187"/>
        <end position="199"/>
    </location>
</feature>
<protein>
    <recommendedName>
        <fullName evidence="5">SCP domain-containing protein</fullName>
    </recommendedName>
</protein>
<proteinExistence type="predicted"/>
<feature type="region of interest" description="Disordered" evidence="1">
    <location>
        <begin position="160"/>
        <end position="199"/>
    </location>
</feature>
<reference evidence="3 4" key="1">
    <citation type="submission" date="2023-01" db="EMBL/GenBank/DDBJ databases">
        <title>Analysis of 21 Apiospora genomes using comparative genomics revels a genus with tremendous synthesis potential of carbohydrate active enzymes and secondary metabolites.</title>
        <authorList>
            <person name="Sorensen T."/>
        </authorList>
    </citation>
    <scope>NUCLEOTIDE SEQUENCE [LARGE SCALE GENOMIC DNA]</scope>
    <source>
        <strain evidence="3 4">CBS 83171</strain>
    </source>
</reference>
<evidence type="ECO:0000256" key="2">
    <source>
        <dbReference type="SAM" id="SignalP"/>
    </source>
</evidence>
<gene>
    <name evidence="3" type="ORF">PG996_006165</name>
</gene>
<keyword evidence="2" id="KW-0732">Signal</keyword>
<name>A0ABR1VPM2_9PEZI</name>
<feature type="chain" id="PRO_5045201076" description="SCP domain-containing protein" evidence="2">
    <location>
        <begin position="30"/>
        <end position="199"/>
    </location>
</feature>
<dbReference type="Proteomes" id="UP001446871">
    <property type="component" value="Unassembled WGS sequence"/>
</dbReference>
<evidence type="ECO:0000313" key="4">
    <source>
        <dbReference type="Proteomes" id="UP001446871"/>
    </source>
</evidence>
<feature type="signal peptide" evidence="2">
    <location>
        <begin position="1"/>
        <end position="29"/>
    </location>
</feature>
<evidence type="ECO:0000256" key="1">
    <source>
        <dbReference type="SAM" id="MobiDB-lite"/>
    </source>
</evidence>
<sequence>MPSTKGKGKAILPTAAFTIALFSTQSASATAVSATSVPAAASSTSQQNEVKTALNRVLSNSIDFAALGAAKQGEIEALLREDMHVSWPELSTPQLIHGDGQLFSEDSMSHSAPYTNYLHNQAIFNACNSVFYWNEDVFGIQWTETMFKLDAKNKDTKVRVAGDDTGNAESLESDEIISNEPVKESDEGSDENCSEGPES</sequence>
<organism evidence="3 4">
    <name type="scientific">Apiospora saccharicola</name>
    <dbReference type="NCBI Taxonomy" id="335842"/>
    <lineage>
        <taxon>Eukaryota</taxon>
        <taxon>Fungi</taxon>
        <taxon>Dikarya</taxon>
        <taxon>Ascomycota</taxon>
        <taxon>Pezizomycotina</taxon>
        <taxon>Sordariomycetes</taxon>
        <taxon>Xylariomycetidae</taxon>
        <taxon>Amphisphaeriales</taxon>
        <taxon>Apiosporaceae</taxon>
        <taxon>Apiospora</taxon>
    </lineage>
</organism>
<accession>A0ABR1VPM2</accession>
<dbReference type="EMBL" id="JAQQWM010000003">
    <property type="protein sequence ID" value="KAK8072817.1"/>
    <property type="molecule type" value="Genomic_DNA"/>
</dbReference>
<keyword evidence="4" id="KW-1185">Reference proteome</keyword>